<dbReference type="Proteomes" id="UP000663832">
    <property type="component" value="Unassembled WGS sequence"/>
</dbReference>
<feature type="repeat" description="NHL" evidence="2">
    <location>
        <begin position="302"/>
        <end position="339"/>
    </location>
</feature>
<evidence type="ECO:0000313" key="5">
    <source>
        <dbReference type="Proteomes" id="UP000663832"/>
    </source>
</evidence>
<dbReference type="Proteomes" id="UP000663877">
    <property type="component" value="Unassembled WGS sequence"/>
</dbReference>
<protein>
    <recommendedName>
        <fullName evidence="6">NHL repeat containing protein</fullName>
    </recommendedName>
</protein>
<feature type="repeat" description="NHL" evidence="2">
    <location>
        <begin position="551"/>
        <end position="582"/>
    </location>
</feature>
<dbReference type="AlphaFoldDB" id="A0A814GZC5"/>
<evidence type="ECO:0008006" key="6">
    <source>
        <dbReference type="Google" id="ProtNLM"/>
    </source>
</evidence>
<dbReference type="PROSITE" id="PS51125">
    <property type="entry name" value="NHL"/>
    <property type="match status" value="2"/>
</dbReference>
<evidence type="ECO:0000313" key="4">
    <source>
        <dbReference type="EMBL" id="CAF1110780.1"/>
    </source>
</evidence>
<dbReference type="Pfam" id="PF01436">
    <property type="entry name" value="NHL"/>
    <property type="match status" value="1"/>
</dbReference>
<dbReference type="PANTHER" id="PTHR24104:SF25">
    <property type="entry name" value="PROTEIN LIN-41"/>
    <property type="match status" value="1"/>
</dbReference>
<organism evidence="3 5">
    <name type="scientific">Adineta steineri</name>
    <dbReference type="NCBI Taxonomy" id="433720"/>
    <lineage>
        <taxon>Eukaryota</taxon>
        <taxon>Metazoa</taxon>
        <taxon>Spiralia</taxon>
        <taxon>Gnathifera</taxon>
        <taxon>Rotifera</taxon>
        <taxon>Eurotatoria</taxon>
        <taxon>Bdelloidea</taxon>
        <taxon>Adinetida</taxon>
        <taxon>Adinetidae</taxon>
        <taxon>Adineta</taxon>
    </lineage>
</organism>
<accession>A0A814GZC5</accession>
<dbReference type="CDD" id="cd05819">
    <property type="entry name" value="NHL"/>
    <property type="match status" value="1"/>
</dbReference>
<dbReference type="GO" id="GO:0061630">
    <property type="term" value="F:ubiquitin protein ligase activity"/>
    <property type="evidence" value="ECO:0007669"/>
    <property type="project" value="TreeGrafter"/>
</dbReference>
<keyword evidence="5" id="KW-1185">Reference proteome</keyword>
<dbReference type="GO" id="GO:0043161">
    <property type="term" value="P:proteasome-mediated ubiquitin-dependent protein catabolic process"/>
    <property type="evidence" value="ECO:0007669"/>
    <property type="project" value="TreeGrafter"/>
</dbReference>
<dbReference type="PANTHER" id="PTHR24104">
    <property type="entry name" value="E3 UBIQUITIN-PROTEIN LIGASE NHLRC1-RELATED"/>
    <property type="match status" value="1"/>
</dbReference>
<evidence type="ECO:0000313" key="3">
    <source>
        <dbReference type="EMBL" id="CAF1003402.1"/>
    </source>
</evidence>
<dbReference type="SUPFAM" id="SSF75011">
    <property type="entry name" value="3-carboxy-cis,cis-mucoante lactonizing enzyme"/>
    <property type="match status" value="1"/>
</dbReference>
<dbReference type="EMBL" id="CAJNOM010000081">
    <property type="protein sequence ID" value="CAF1003402.1"/>
    <property type="molecule type" value="Genomic_DNA"/>
</dbReference>
<dbReference type="GO" id="GO:0000209">
    <property type="term" value="P:protein polyubiquitination"/>
    <property type="evidence" value="ECO:0007669"/>
    <property type="project" value="TreeGrafter"/>
</dbReference>
<name>A0A814GZC5_9BILA</name>
<dbReference type="InterPro" id="IPR011042">
    <property type="entry name" value="6-blade_b-propeller_TolB-like"/>
</dbReference>
<sequence length="583" mass="63541">MFFTSEYKSRQLVTSVWPLFFLALMVHPIYSEEIFQSRIVYYPIGTQYSPVNQAAQLLSTIITNSLKACAIACNQNVLCRIIEYDISASEQCRLFEGDIDTTGSIITLPSQSRVGVVQISASLFSQHGFSCGTSCQENRYLTCQNDSTCQCMPHTYWNKTASICMSQSSLLGAPCQQNMSMCREDLGYSCLPTNLCGYATIETTTSIVSTNLVTSMRSSTMVVTTESNTNAAYEITSTSPSISIQTSASTTLANHVTTDVSLASPTTKQSTEISTDTITSTSSTAEFRIGITVAGYDNMSAGDDALGLSAPRGIYVSPLNETLYVCDSNNFRVQRFHFGSRLGVTVAGGFGTPQRNIIMNRIWNVYVDNTQNVYVADRNLNRATRWPPNITVNVTQGAIISRGVGLWGIAFDQHGNLYTALFDTHVIVLNNVTIIGGQYNISGNSSTKLNNPRGIFFDNNSSLLFVCDSANHRIQRFRVNSTVGVTVAGGNGPGSDPNQLNYPNAIWVSSKTGFMYIADSNNNRIQRWKINDTQAVTVAGTGIAGNLSTMFNSPVGVALNANETFLYVADSNNNRVQCFDLTV</sequence>
<evidence type="ECO:0000256" key="1">
    <source>
        <dbReference type="ARBA" id="ARBA00022737"/>
    </source>
</evidence>
<reference evidence="3" key="1">
    <citation type="submission" date="2021-02" db="EMBL/GenBank/DDBJ databases">
        <authorList>
            <person name="Nowell W R."/>
        </authorList>
    </citation>
    <scope>NUCLEOTIDE SEQUENCE</scope>
</reference>
<evidence type="ECO:0000256" key="2">
    <source>
        <dbReference type="PROSITE-ProRule" id="PRU00504"/>
    </source>
</evidence>
<dbReference type="EMBL" id="CAJNOI010000133">
    <property type="protein sequence ID" value="CAF1110780.1"/>
    <property type="molecule type" value="Genomic_DNA"/>
</dbReference>
<proteinExistence type="predicted"/>
<dbReference type="Gene3D" id="2.120.10.30">
    <property type="entry name" value="TolB, C-terminal domain"/>
    <property type="match status" value="2"/>
</dbReference>
<keyword evidence="1" id="KW-0677">Repeat</keyword>
<dbReference type="OrthoDB" id="10010802at2759"/>
<comment type="caution">
    <text evidence="3">The sequence shown here is derived from an EMBL/GenBank/DDBJ whole genome shotgun (WGS) entry which is preliminary data.</text>
</comment>
<dbReference type="InterPro" id="IPR001258">
    <property type="entry name" value="NHL_repeat"/>
</dbReference>
<gene>
    <name evidence="4" type="ORF">BJG266_LOCUS21881</name>
    <name evidence="3" type="ORF">QVE165_LOCUS15061</name>
</gene>
<dbReference type="InterPro" id="IPR050952">
    <property type="entry name" value="TRIM-NHL_E3_ligases"/>
</dbReference>
<dbReference type="GO" id="GO:0008270">
    <property type="term" value="F:zinc ion binding"/>
    <property type="evidence" value="ECO:0007669"/>
    <property type="project" value="UniProtKB-KW"/>
</dbReference>